<keyword evidence="3" id="KW-1185">Reference proteome</keyword>
<dbReference type="InterPro" id="IPR012312">
    <property type="entry name" value="Hemerythrin-like"/>
</dbReference>
<dbReference type="AlphaFoldDB" id="A0A4R6J329"/>
<gene>
    <name evidence="2" type="ORF">BC659_1426</name>
</gene>
<dbReference type="EMBL" id="SNWP01000010">
    <property type="protein sequence ID" value="TDO29337.1"/>
    <property type="molecule type" value="Genomic_DNA"/>
</dbReference>
<name>A0A4R6J329_9BACT</name>
<dbReference type="Pfam" id="PF01814">
    <property type="entry name" value="Hemerythrin"/>
    <property type="match status" value="1"/>
</dbReference>
<evidence type="ECO:0000313" key="2">
    <source>
        <dbReference type="EMBL" id="TDO29337.1"/>
    </source>
</evidence>
<feature type="domain" description="Hemerythrin-like" evidence="1">
    <location>
        <begin position="11"/>
        <end position="135"/>
    </location>
</feature>
<comment type="caution">
    <text evidence="2">The sequence shown here is derived from an EMBL/GenBank/DDBJ whole genome shotgun (WGS) entry which is preliminary data.</text>
</comment>
<reference evidence="2 3" key="1">
    <citation type="submission" date="2019-03" db="EMBL/GenBank/DDBJ databases">
        <title>Genomic Encyclopedia of Archaeal and Bacterial Type Strains, Phase II (KMG-II): from individual species to whole genera.</title>
        <authorList>
            <person name="Goeker M."/>
        </authorList>
    </citation>
    <scope>NUCLEOTIDE SEQUENCE [LARGE SCALE GENOMIC DNA]</scope>
    <source>
        <strain evidence="2 3">DSM 28323</strain>
    </source>
</reference>
<evidence type="ECO:0000259" key="1">
    <source>
        <dbReference type="Pfam" id="PF01814"/>
    </source>
</evidence>
<dbReference type="RefSeq" id="WP_162847371.1">
    <property type="nucleotide sequence ID" value="NZ_SNWP01000010.1"/>
</dbReference>
<accession>A0A4R6J329</accession>
<protein>
    <submittedName>
        <fullName evidence="2">Hemerythrin HHE cation binding domain-containing protein</fullName>
    </submittedName>
</protein>
<proteinExistence type="predicted"/>
<sequence>MQNETRYNPFYQIHQGLRAMLYHCSLQVQHTNFMDDAAAAETIASLKELIWLFEGHAHTEDTKVFSLLQLKAPEVIEDFEKQHDKDHMLAAHLQGCIEQYEVAAKPSDKVFAGRQLQFSLAEFTAFNLCHMNMEEVIIRDLLWKYYSDEQLHAVTMDIVGSLPPEKNARYSYWMLKGLATHEIIEWYKVIQATAPSFIFDQMLELAAHALSPIDFSAIQEAIATPEMA</sequence>
<evidence type="ECO:0000313" key="3">
    <source>
        <dbReference type="Proteomes" id="UP000295741"/>
    </source>
</evidence>
<organism evidence="2 3">
    <name type="scientific">Sediminibacterium goheungense</name>
    <dbReference type="NCBI Taxonomy" id="1086393"/>
    <lineage>
        <taxon>Bacteria</taxon>
        <taxon>Pseudomonadati</taxon>
        <taxon>Bacteroidota</taxon>
        <taxon>Chitinophagia</taxon>
        <taxon>Chitinophagales</taxon>
        <taxon>Chitinophagaceae</taxon>
        <taxon>Sediminibacterium</taxon>
    </lineage>
</organism>
<dbReference type="Gene3D" id="1.20.120.520">
    <property type="entry name" value="nmb1532 protein domain like"/>
    <property type="match status" value="1"/>
</dbReference>
<dbReference type="Proteomes" id="UP000295741">
    <property type="component" value="Unassembled WGS sequence"/>
</dbReference>